<evidence type="ECO:0000256" key="10">
    <source>
        <dbReference type="ARBA" id="ARBA00023186"/>
    </source>
</evidence>
<dbReference type="NCBIfam" id="TIGR03593">
    <property type="entry name" value="yidC_nterm"/>
    <property type="match status" value="1"/>
</dbReference>
<keyword evidence="9 13" id="KW-0472">Membrane</keyword>
<comment type="function">
    <text evidence="13">Required for the insertion and/or proper folding and/or complex formation of integral membrane proteins into the membrane. Involved in integration of membrane proteins that insert both dependently and independently of the Sec translocase complex, as well as at least some lipoproteins. Aids folding of multispanning membrane proteins.</text>
</comment>
<protein>
    <recommendedName>
        <fullName evidence="3 13">Membrane protein insertase YidC</fullName>
    </recommendedName>
    <alternativeName>
        <fullName evidence="12 13">Foldase YidC</fullName>
    </alternativeName>
    <alternativeName>
        <fullName evidence="11 13">Membrane integrase YidC</fullName>
    </alternativeName>
    <alternativeName>
        <fullName evidence="13">Membrane protein YidC</fullName>
    </alternativeName>
</protein>
<dbReference type="AlphaFoldDB" id="S0FZS0"/>
<keyword evidence="18" id="KW-1185">Reference proteome</keyword>
<comment type="caution">
    <text evidence="17">The sequence shown here is derived from an EMBL/GenBank/DDBJ whole genome shotgun (WGS) entry which is preliminary data.</text>
</comment>
<evidence type="ECO:0000256" key="3">
    <source>
        <dbReference type="ARBA" id="ARBA00015325"/>
    </source>
</evidence>
<feature type="transmembrane region" description="Helical" evidence="13">
    <location>
        <begin position="7"/>
        <end position="26"/>
    </location>
</feature>
<dbReference type="Proteomes" id="UP000014216">
    <property type="component" value="Unassembled WGS sequence"/>
</dbReference>
<dbReference type="NCBIfam" id="NF002353">
    <property type="entry name" value="PRK01318.1-4"/>
    <property type="match status" value="1"/>
</dbReference>
<evidence type="ECO:0000259" key="15">
    <source>
        <dbReference type="Pfam" id="PF02096"/>
    </source>
</evidence>
<dbReference type="CDD" id="cd19961">
    <property type="entry name" value="EcYidC-like_peri"/>
    <property type="match status" value="1"/>
</dbReference>
<evidence type="ECO:0000256" key="1">
    <source>
        <dbReference type="ARBA" id="ARBA00004429"/>
    </source>
</evidence>
<name>S0FZS0_9BACT</name>
<feature type="domain" description="Membrane insertase YidC/Oxa/ALB C-terminal" evidence="15">
    <location>
        <begin position="362"/>
        <end position="556"/>
    </location>
</feature>
<comment type="subunit">
    <text evidence="13">Interacts with the Sec translocase complex via SecD. Specifically interacts with transmembrane segments of nascent integral membrane proteins during membrane integration.</text>
</comment>
<dbReference type="GO" id="GO:0051205">
    <property type="term" value="P:protein insertion into membrane"/>
    <property type="evidence" value="ECO:0007669"/>
    <property type="project" value="TreeGrafter"/>
</dbReference>
<dbReference type="Gene3D" id="2.70.98.90">
    <property type="match status" value="1"/>
</dbReference>
<feature type="transmembrane region" description="Helical" evidence="13">
    <location>
        <begin position="431"/>
        <end position="452"/>
    </location>
</feature>
<evidence type="ECO:0000256" key="4">
    <source>
        <dbReference type="ARBA" id="ARBA00022448"/>
    </source>
</evidence>
<dbReference type="InterPro" id="IPR019998">
    <property type="entry name" value="Membr_insert_YidC"/>
</dbReference>
<dbReference type="GO" id="GO:0005886">
    <property type="term" value="C:plasma membrane"/>
    <property type="evidence" value="ECO:0007669"/>
    <property type="project" value="UniProtKB-SubCell"/>
</dbReference>
<evidence type="ECO:0000256" key="14">
    <source>
        <dbReference type="SAM" id="MobiDB-lite"/>
    </source>
</evidence>
<dbReference type="OrthoDB" id="9780552at2"/>
<keyword evidence="6 13" id="KW-0812">Transmembrane</keyword>
<reference evidence="17 18" key="1">
    <citation type="journal article" date="2013" name="Genome Announc.">
        <title>Draft Genome Sequence of Desulfotignum phosphitoxidans DSM 13687 Strain FiPS-3.</title>
        <authorList>
            <person name="Poehlein A."/>
            <person name="Daniel R."/>
            <person name="Simeonova D.D."/>
        </authorList>
    </citation>
    <scope>NUCLEOTIDE SEQUENCE [LARGE SCALE GENOMIC DNA]</scope>
    <source>
        <strain evidence="17 18">DSM 13687</strain>
    </source>
</reference>
<dbReference type="InterPro" id="IPR047196">
    <property type="entry name" value="YidC_ALB_C"/>
</dbReference>
<evidence type="ECO:0000256" key="2">
    <source>
        <dbReference type="ARBA" id="ARBA00010527"/>
    </source>
</evidence>
<sequence length="560" mass="63826">MDEQKRLLLAVLLSVVVLVGYQFFFVTPPDTNLPQTTRESRESVPSTDPSSDDSRSTVTDYTPVERKSSAFSDRTEPMDFRNITVSTPLYDMVISEHLAAVTSQLLKHYKASNGSSSDQKQMVDPRLPHGTLITGTRSGIIEGLENAVFTADTDMSALNLTHGSQTLTFSWTSPRGIRVQKIYTFQADSYLIDCDVVIQNGSDMPVTDLLEITTPGIFDDDTKKRSRFAFEGPVAYINDEYLTIKPKKIEEQDTFNGDIHWTGYTDRYFLTAVLPRAEGDSHLKLFYDNDLAQSRLAWQMDRIDPGQQGEFPFTYYLGPKSYKVLSQYDNTLKKAINFGFFDILAKPLLITMNFIHDIIPNYGVAIILLTVLIKLIFWPLGTKSYKSMNEMKKVQPLMMKIREKYKNDKQRMNQEVMALYKTYKVNPASGCLPLLVQMPIFFALYRMLYQAIELRHAPFVGWIQDLSGPDRLFHFDFAIPLMEAPYGIPVLTLIMGASFLLQQKMTPTAGDPMQAKMMMLMPVFMTVLFINFPSGLVLYMLVNNIISMGQQYYTQKKFSK</sequence>
<accession>S0FZS0</accession>
<dbReference type="GO" id="GO:0015031">
    <property type="term" value="P:protein transport"/>
    <property type="evidence" value="ECO:0007669"/>
    <property type="project" value="UniProtKB-KW"/>
</dbReference>
<dbReference type="InterPro" id="IPR038221">
    <property type="entry name" value="YidC_periplasmic_sf"/>
</dbReference>
<proteinExistence type="inferred from homology"/>
<dbReference type="InterPro" id="IPR028055">
    <property type="entry name" value="YidC/Oxa/ALB_C"/>
</dbReference>
<evidence type="ECO:0000256" key="8">
    <source>
        <dbReference type="ARBA" id="ARBA00022989"/>
    </source>
</evidence>
<feature type="region of interest" description="Disordered" evidence="14">
    <location>
        <begin position="32"/>
        <end position="73"/>
    </location>
</feature>
<feature type="compositionally biased region" description="Basic and acidic residues" evidence="14">
    <location>
        <begin position="63"/>
        <end position="73"/>
    </location>
</feature>
<evidence type="ECO:0000256" key="5">
    <source>
        <dbReference type="ARBA" id="ARBA00022475"/>
    </source>
</evidence>
<feature type="transmembrane region" description="Helical" evidence="13">
    <location>
        <begin position="362"/>
        <end position="381"/>
    </location>
</feature>
<keyword evidence="8 13" id="KW-1133">Transmembrane helix</keyword>
<dbReference type="PRINTS" id="PR00701">
    <property type="entry name" value="60KDINNERMP"/>
</dbReference>
<evidence type="ECO:0000256" key="12">
    <source>
        <dbReference type="ARBA" id="ARBA00033342"/>
    </source>
</evidence>
<feature type="transmembrane region" description="Helical" evidence="13">
    <location>
        <begin position="522"/>
        <end position="542"/>
    </location>
</feature>
<feature type="transmembrane region" description="Helical" evidence="13">
    <location>
        <begin position="484"/>
        <end position="501"/>
    </location>
</feature>
<evidence type="ECO:0000313" key="17">
    <source>
        <dbReference type="EMBL" id="EMS77477.1"/>
    </source>
</evidence>
<dbReference type="GO" id="GO:0032977">
    <property type="term" value="F:membrane insertase activity"/>
    <property type="evidence" value="ECO:0007669"/>
    <property type="project" value="InterPro"/>
</dbReference>
<evidence type="ECO:0000256" key="13">
    <source>
        <dbReference type="HAMAP-Rule" id="MF_01810"/>
    </source>
</evidence>
<dbReference type="Pfam" id="PF02096">
    <property type="entry name" value="60KD_IMP"/>
    <property type="match status" value="1"/>
</dbReference>
<dbReference type="EMBL" id="APJX01000015">
    <property type="protein sequence ID" value="EMS77477.1"/>
    <property type="molecule type" value="Genomic_DNA"/>
</dbReference>
<evidence type="ECO:0000313" key="18">
    <source>
        <dbReference type="Proteomes" id="UP000014216"/>
    </source>
</evidence>
<dbReference type="NCBIfam" id="TIGR03592">
    <property type="entry name" value="yidC_oxa1_cterm"/>
    <property type="match status" value="1"/>
</dbReference>
<comment type="similarity">
    <text evidence="2 13">Belongs to the OXA1/ALB3/YidC family. Type 1 subfamily.</text>
</comment>
<organism evidence="17 18">
    <name type="scientific">Desulfotignum phosphitoxidans DSM 13687</name>
    <dbReference type="NCBI Taxonomy" id="1286635"/>
    <lineage>
        <taxon>Bacteria</taxon>
        <taxon>Pseudomonadati</taxon>
        <taxon>Thermodesulfobacteriota</taxon>
        <taxon>Desulfobacteria</taxon>
        <taxon>Desulfobacterales</taxon>
        <taxon>Desulfobacteraceae</taxon>
        <taxon>Desulfotignum</taxon>
    </lineage>
</organism>
<dbReference type="RefSeq" id="WP_006968552.1">
    <property type="nucleotide sequence ID" value="NZ_APJX01000015.1"/>
</dbReference>
<dbReference type="InterPro" id="IPR028053">
    <property type="entry name" value="Membr_insert_YidC_N"/>
</dbReference>
<evidence type="ECO:0000256" key="7">
    <source>
        <dbReference type="ARBA" id="ARBA00022927"/>
    </source>
</evidence>
<evidence type="ECO:0000256" key="6">
    <source>
        <dbReference type="ARBA" id="ARBA00022692"/>
    </source>
</evidence>
<evidence type="ECO:0000259" key="16">
    <source>
        <dbReference type="Pfam" id="PF14849"/>
    </source>
</evidence>
<dbReference type="PATRIC" id="fig|1286635.3.peg.4587"/>
<keyword evidence="4 13" id="KW-0813">Transport</keyword>
<dbReference type="InterPro" id="IPR001708">
    <property type="entry name" value="YidC/ALB3/OXA1/COX18"/>
</dbReference>
<dbReference type="Pfam" id="PF14849">
    <property type="entry name" value="YidC_periplas"/>
    <property type="match status" value="1"/>
</dbReference>
<keyword evidence="7 13" id="KW-0653">Protein transport</keyword>
<evidence type="ECO:0000256" key="11">
    <source>
        <dbReference type="ARBA" id="ARBA00033245"/>
    </source>
</evidence>
<dbReference type="PANTHER" id="PTHR12428">
    <property type="entry name" value="OXA1"/>
    <property type="match status" value="1"/>
</dbReference>
<dbReference type="CDD" id="cd20070">
    <property type="entry name" value="5TM_YidC_Alb3"/>
    <property type="match status" value="1"/>
</dbReference>
<gene>
    <name evidence="17" type="primary">oxaA</name>
    <name evidence="13" type="synonym">yidC</name>
    <name evidence="17" type="ORF">Dpo_15c00530</name>
</gene>
<feature type="domain" description="Membrane insertase YidC N-terminal" evidence="16">
    <location>
        <begin position="83"/>
        <end position="349"/>
    </location>
</feature>
<keyword evidence="5 13" id="KW-1003">Cell membrane</keyword>
<keyword evidence="10 13" id="KW-0143">Chaperone</keyword>
<dbReference type="PANTHER" id="PTHR12428:SF65">
    <property type="entry name" value="CYTOCHROME C OXIDASE ASSEMBLY PROTEIN COX18, MITOCHONDRIAL"/>
    <property type="match status" value="1"/>
</dbReference>
<dbReference type="PRINTS" id="PR01900">
    <property type="entry name" value="YIDCPROTEIN"/>
</dbReference>
<dbReference type="HAMAP" id="MF_01810">
    <property type="entry name" value="YidC_type1"/>
    <property type="match status" value="1"/>
</dbReference>
<evidence type="ECO:0000256" key="9">
    <source>
        <dbReference type="ARBA" id="ARBA00023136"/>
    </source>
</evidence>
<comment type="subcellular location">
    <subcellularLocation>
        <location evidence="1">Cell inner membrane</location>
        <topology evidence="1">Multi-pass membrane protein</topology>
    </subcellularLocation>
    <subcellularLocation>
        <location evidence="13">Cell membrane</location>
        <topology evidence="13">Multi-pass membrane protein</topology>
    </subcellularLocation>
</comment>